<dbReference type="SUPFAM" id="SSF55729">
    <property type="entry name" value="Acyl-CoA N-acyltransferases (Nat)"/>
    <property type="match status" value="1"/>
</dbReference>
<evidence type="ECO:0000313" key="2">
    <source>
        <dbReference type="Proteomes" id="UP000596938"/>
    </source>
</evidence>
<dbReference type="Proteomes" id="UP000596938">
    <property type="component" value="Unassembled WGS sequence"/>
</dbReference>
<organism evidence="1 2">
    <name type="scientific">Pseudarthrobacter polychromogenes</name>
    <dbReference type="NCBI Taxonomy" id="1676"/>
    <lineage>
        <taxon>Bacteria</taxon>
        <taxon>Bacillati</taxon>
        <taxon>Actinomycetota</taxon>
        <taxon>Actinomycetes</taxon>
        <taxon>Micrococcales</taxon>
        <taxon>Micrococcaceae</taxon>
        <taxon>Pseudarthrobacter</taxon>
    </lineage>
</organism>
<dbReference type="CDD" id="cd04301">
    <property type="entry name" value="NAT_SF"/>
    <property type="match status" value="1"/>
</dbReference>
<accession>A0ABQ1XXQ7</accession>
<protein>
    <recommendedName>
        <fullName evidence="3">N-acetyltransferase domain-containing protein</fullName>
    </recommendedName>
</protein>
<sequence length="61" mass="6786">MPRAVEGDGVKYFYIQDVAVLPDYQGQEGGKAILVRTLRQHACPPGAPSVKSFANWLRARR</sequence>
<reference evidence="2" key="1">
    <citation type="journal article" date="2019" name="Int. J. Syst. Evol. Microbiol.">
        <title>The Global Catalogue of Microorganisms (GCM) 10K type strain sequencing project: providing services to taxonomists for standard genome sequencing and annotation.</title>
        <authorList>
            <consortium name="The Broad Institute Genomics Platform"/>
            <consortium name="The Broad Institute Genome Sequencing Center for Infectious Disease"/>
            <person name="Wu L."/>
            <person name="Ma J."/>
        </authorList>
    </citation>
    <scope>NUCLEOTIDE SEQUENCE [LARGE SCALE GENOMIC DNA]</scope>
    <source>
        <strain evidence="2">CGMCC 1.1927</strain>
    </source>
</reference>
<keyword evidence="2" id="KW-1185">Reference proteome</keyword>
<name>A0ABQ1XXQ7_9MICC</name>
<dbReference type="Gene3D" id="3.40.630.30">
    <property type="match status" value="1"/>
</dbReference>
<dbReference type="InterPro" id="IPR016181">
    <property type="entry name" value="Acyl_CoA_acyltransferase"/>
</dbReference>
<gene>
    <name evidence="1" type="ORF">GCM10011577_33010</name>
</gene>
<proteinExistence type="predicted"/>
<dbReference type="EMBL" id="BMKU01000012">
    <property type="protein sequence ID" value="GGH06064.1"/>
    <property type="molecule type" value="Genomic_DNA"/>
</dbReference>
<comment type="caution">
    <text evidence="1">The sequence shown here is derived from an EMBL/GenBank/DDBJ whole genome shotgun (WGS) entry which is preliminary data.</text>
</comment>
<evidence type="ECO:0008006" key="3">
    <source>
        <dbReference type="Google" id="ProtNLM"/>
    </source>
</evidence>
<evidence type="ECO:0000313" key="1">
    <source>
        <dbReference type="EMBL" id="GGH06064.1"/>
    </source>
</evidence>